<dbReference type="Proteomes" id="UP000886595">
    <property type="component" value="Unassembled WGS sequence"/>
</dbReference>
<dbReference type="AlphaFoldDB" id="A0A8X7RL71"/>
<gene>
    <name evidence="2" type="ORF">Bca52824_047043</name>
</gene>
<evidence type="ECO:0000313" key="3">
    <source>
        <dbReference type="Proteomes" id="UP000886595"/>
    </source>
</evidence>
<feature type="region of interest" description="Disordered" evidence="1">
    <location>
        <begin position="21"/>
        <end position="44"/>
    </location>
</feature>
<organism evidence="2 3">
    <name type="scientific">Brassica carinata</name>
    <name type="common">Ethiopian mustard</name>
    <name type="synonym">Abyssinian cabbage</name>
    <dbReference type="NCBI Taxonomy" id="52824"/>
    <lineage>
        <taxon>Eukaryota</taxon>
        <taxon>Viridiplantae</taxon>
        <taxon>Streptophyta</taxon>
        <taxon>Embryophyta</taxon>
        <taxon>Tracheophyta</taxon>
        <taxon>Spermatophyta</taxon>
        <taxon>Magnoliopsida</taxon>
        <taxon>eudicotyledons</taxon>
        <taxon>Gunneridae</taxon>
        <taxon>Pentapetalae</taxon>
        <taxon>rosids</taxon>
        <taxon>malvids</taxon>
        <taxon>Brassicales</taxon>
        <taxon>Brassicaceae</taxon>
        <taxon>Brassiceae</taxon>
        <taxon>Brassica</taxon>
    </lineage>
</organism>
<name>A0A8X7RL71_BRACI</name>
<dbReference type="EMBL" id="JAAMPC010000010">
    <property type="protein sequence ID" value="KAG2287439.1"/>
    <property type="molecule type" value="Genomic_DNA"/>
</dbReference>
<feature type="compositionally biased region" description="Basic and acidic residues" evidence="1">
    <location>
        <begin position="21"/>
        <end position="39"/>
    </location>
</feature>
<proteinExistence type="predicted"/>
<accession>A0A8X7RL71</accession>
<keyword evidence="3" id="KW-1185">Reference proteome</keyword>
<comment type="caution">
    <text evidence="2">The sequence shown here is derived from an EMBL/GenBank/DDBJ whole genome shotgun (WGS) entry which is preliminary data.</text>
</comment>
<evidence type="ECO:0000313" key="2">
    <source>
        <dbReference type="EMBL" id="KAG2287439.1"/>
    </source>
</evidence>
<sequence>MLAHFGVLGLKSILTDEKLLKEGSDAKDEPESAMKDSEKGLAGIVDPAPAIDPAKFEKSEKAKDLIVLNVGNKAKENSTL</sequence>
<evidence type="ECO:0000256" key="1">
    <source>
        <dbReference type="SAM" id="MobiDB-lite"/>
    </source>
</evidence>
<reference evidence="2 3" key="1">
    <citation type="submission" date="2020-02" db="EMBL/GenBank/DDBJ databases">
        <authorList>
            <person name="Ma Q."/>
            <person name="Huang Y."/>
            <person name="Song X."/>
            <person name="Pei D."/>
        </authorList>
    </citation>
    <scope>NUCLEOTIDE SEQUENCE [LARGE SCALE GENOMIC DNA]</scope>
    <source>
        <strain evidence="2">Sxm20200214</strain>
        <tissue evidence="2">Leaf</tissue>
    </source>
</reference>
<protein>
    <submittedName>
        <fullName evidence="2">Uncharacterized protein</fullName>
    </submittedName>
</protein>